<gene>
    <name evidence="2" type="ORF">HUJ06_030888</name>
</gene>
<dbReference type="Proteomes" id="UP000607653">
    <property type="component" value="Unassembled WGS sequence"/>
</dbReference>
<organism evidence="2 3">
    <name type="scientific">Nelumbo nucifera</name>
    <name type="common">Sacred lotus</name>
    <dbReference type="NCBI Taxonomy" id="4432"/>
    <lineage>
        <taxon>Eukaryota</taxon>
        <taxon>Viridiplantae</taxon>
        <taxon>Streptophyta</taxon>
        <taxon>Embryophyta</taxon>
        <taxon>Tracheophyta</taxon>
        <taxon>Spermatophyta</taxon>
        <taxon>Magnoliopsida</taxon>
        <taxon>Proteales</taxon>
        <taxon>Nelumbonaceae</taxon>
        <taxon>Nelumbo</taxon>
    </lineage>
</organism>
<name>A0A822YA18_NELNU</name>
<sequence>MINYRIPLCSWSSDTGSIELPFVHETENRTQVTRPAIPRPANKLDKQKPQEPTTTKPYKSPENKRTKKKPLRPKANTNKKSDQEKGGQLALRRNSLLTIRIFCFQRGNTSCSEERSDQEQTVSKPKSDMGQEPSLELEAFT</sequence>
<feature type="region of interest" description="Disordered" evidence="1">
    <location>
        <begin position="109"/>
        <end position="141"/>
    </location>
</feature>
<evidence type="ECO:0000313" key="2">
    <source>
        <dbReference type="EMBL" id="DAD29420.1"/>
    </source>
</evidence>
<keyword evidence="3" id="KW-1185">Reference proteome</keyword>
<protein>
    <submittedName>
        <fullName evidence="2">Uncharacterized protein</fullName>
    </submittedName>
</protein>
<evidence type="ECO:0000313" key="3">
    <source>
        <dbReference type="Proteomes" id="UP000607653"/>
    </source>
</evidence>
<evidence type="ECO:0000256" key="1">
    <source>
        <dbReference type="SAM" id="MobiDB-lite"/>
    </source>
</evidence>
<accession>A0A822YA18</accession>
<reference evidence="2 3" key="1">
    <citation type="journal article" date="2020" name="Mol. Biol. Evol.">
        <title>Distinct Expression and Methylation Patterns for Genes with Different Fates following a Single Whole-Genome Duplication in Flowering Plants.</title>
        <authorList>
            <person name="Shi T."/>
            <person name="Rahmani R.S."/>
            <person name="Gugger P.F."/>
            <person name="Wang M."/>
            <person name="Li H."/>
            <person name="Zhang Y."/>
            <person name="Li Z."/>
            <person name="Wang Q."/>
            <person name="Van de Peer Y."/>
            <person name="Marchal K."/>
            <person name="Chen J."/>
        </authorList>
    </citation>
    <scope>NUCLEOTIDE SEQUENCE [LARGE SCALE GENOMIC DNA]</scope>
    <source>
        <tissue evidence="2">Leaf</tissue>
    </source>
</reference>
<proteinExistence type="predicted"/>
<dbReference type="AlphaFoldDB" id="A0A822YA18"/>
<comment type="caution">
    <text evidence="2">The sequence shown here is derived from an EMBL/GenBank/DDBJ whole genome shotgun (WGS) entry which is preliminary data.</text>
</comment>
<dbReference type="EMBL" id="DUZY01000002">
    <property type="protein sequence ID" value="DAD29420.1"/>
    <property type="molecule type" value="Genomic_DNA"/>
</dbReference>
<feature type="region of interest" description="Disordered" evidence="1">
    <location>
        <begin position="27"/>
        <end position="91"/>
    </location>
</feature>